<comment type="catalytic activity">
    <reaction evidence="6">
        <text>hydrogencarbonate + H(+) = CO2 + H2O</text>
        <dbReference type="Rhea" id="RHEA:10748"/>
        <dbReference type="ChEBI" id="CHEBI:15377"/>
        <dbReference type="ChEBI" id="CHEBI:15378"/>
        <dbReference type="ChEBI" id="CHEBI:16526"/>
        <dbReference type="ChEBI" id="CHEBI:17544"/>
        <dbReference type="EC" id="4.2.1.1"/>
    </reaction>
</comment>
<evidence type="ECO:0000256" key="7">
    <source>
        <dbReference type="PIRSR" id="PIRSR601765-1"/>
    </source>
</evidence>
<dbReference type="CDD" id="cd03378">
    <property type="entry name" value="beta_CA_cladeC"/>
    <property type="match status" value="1"/>
</dbReference>
<name>A0A7Z0EQ27_9ACTN</name>
<dbReference type="GO" id="GO:0008270">
    <property type="term" value="F:zinc ion binding"/>
    <property type="evidence" value="ECO:0007669"/>
    <property type="project" value="InterPro"/>
</dbReference>
<dbReference type="SMART" id="SM00947">
    <property type="entry name" value="Pro_CA"/>
    <property type="match status" value="1"/>
</dbReference>
<dbReference type="InterPro" id="IPR006311">
    <property type="entry name" value="TAT_signal"/>
</dbReference>
<keyword evidence="7" id="KW-0479">Metal-binding</keyword>
<comment type="similarity">
    <text evidence="1">Belongs to the beta-class carbonic anhydrase family.</text>
</comment>
<keyword evidence="4 9" id="KW-0456">Lyase</keyword>
<sequence length="231" mass="24686">MAITRRNALRASLVGGVGAAAAAAVPASAWADPTGTPHAEDPATALRLLKRGNERWREYCSRHPHEGRGRRAQLVEGQNPFACVLGCADSRVPPELVFDQGLGDLFTIRSAGQVLDGSVLGSLSYAAHIDVPLIVVMGHQSCGAVTAAVEAHETGALPEGHIGFLVEQILEVVESTPDDGEDFIDDCVRANAVHIAEQLRQDADLREKVDAGRLEIVPARYDLETSEVVWL</sequence>
<evidence type="ECO:0000256" key="4">
    <source>
        <dbReference type="ARBA" id="ARBA00023239"/>
    </source>
</evidence>
<dbReference type="AlphaFoldDB" id="A0A7Z0EQ27"/>
<feature type="binding site" evidence="7">
    <location>
        <position position="142"/>
    </location>
    <ligand>
        <name>Zn(2+)</name>
        <dbReference type="ChEBI" id="CHEBI:29105"/>
    </ligand>
</feature>
<evidence type="ECO:0000256" key="8">
    <source>
        <dbReference type="SAM" id="SignalP"/>
    </source>
</evidence>
<proteinExistence type="inferred from homology"/>
<evidence type="ECO:0000256" key="6">
    <source>
        <dbReference type="ARBA" id="ARBA00048348"/>
    </source>
</evidence>
<dbReference type="Proteomes" id="UP000572051">
    <property type="component" value="Unassembled WGS sequence"/>
</dbReference>
<dbReference type="Pfam" id="PF00484">
    <property type="entry name" value="Pro_CA"/>
    <property type="match status" value="1"/>
</dbReference>
<dbReference type="PANTHER" id="PTHR11002:SF79">
    <property type="entry name" value="CARBONIC ANHYDRASE 2"/>
    <property type="match status" value="1"/>
</dbReference>
<keyword evidence="10" id="KW-1185">Reference proteome</keyword>
<feature type="signal peptide" evidence="8">
    <location>
        <begin position="1"/>
        <end position="31"/>
    </location>
</feature>
<dbReference type="Gene3D" id="3.40.1050.10">
    <property type="entry name" value="Carbonic anhydrase"/>
    <property type="match status" value="1"/>
</dbReference>
<feature type="binding site" evidence="7">
    <location>
        <position position="139"/>
    </location>
    <ligand>
        <name>Zn(2+)</name>
        <dbReference type="ChEBI" id="CHEBI:29105"/>
    </ligand>
</feature>
<comment type="cofactor">
    <cofactor evidence="7">
        <name>Zn(2+)</name>
        <dbReference type="ChEBI" id="CHEBI:29105"/>
    </cofactor>
    <text evidence="7">Binds 1 zinc ion per subunit.</text>
</comment>
<dbReference type="PROSITE" id="PS00704">
    <property type="entry name" value="PROK_CO2_ANHYDRASE_1"/>
    <property type="match status" value="1"/>
</dbReference>
<evidence type="ECO:0000256" key="1">
    <source>
        <dbReference type="ARBA" id="ARBA00006217"/>
    </source>
</evidence>
<dbReference type="RefSeq" id="WP_179825902.1">
    <property type="nucleotide sequence ID" value="NZ_JACCFS010000001.1"/>
</dbReference>
<comment type="function">
    <text evidence="5">Catalyzes the reversible hydration of carbon dioxide to form bicarbonate.</text>
</comment>
<feature type="binding site" evidence="7">
    <location>
        <position position="89"/>
    </location>
    <ligand>
        <name>Zn(2+)</name>
        <dbReference type="ChEBI" id="CHEBI:29105"/>
    </ligand>
</feature>
<evidence type="ECO:0000256" key="5">
    <source>
        <dbReference type="ARBA" id="ARBA00024993"/>
    </source>
</evidence>
<evidence type="ECO:0000313" key="10">
    <source>
        <dbReference type="Proteomes" id="UP000572051"/>
    </source>
</evidence>
<dbReference type="GO" id="GO:0015976">
    <property type="term" value="P:carbon utilization"/>
    <property type="evidence" value="ECO:0007669"/>
    <property type="project" value="InterPro"/>
</dbReference>
<gene>
    <name evidence="9" type="ORF">HNR10_004051</name>
</gene>
<accession>A0A7Z0EQ27</accession>
<dbReference type="InterPro" id="IPR015892">
    <property type="entry name" value="Carbonic_anhydrase_CS"/>
</dbReference>
<dbReference type="PROSITE" id="PS51318">
    <property type="entry name" value="TAT"/>
    <property type="match status" value="1"/>
</dbReference>
<dbReference type="EMBL" id="JACCFS010000001">
    <property type="protein sequence ID" value="NYJ36170.1"/>
    <property type="molecule type" value="Genomic_DNA"/>
</dbReference>
<keyword evidence="3 7" id="KW-0862">Zinc</keyword>
<dbReference type="EC" id="4.2.1.1" evidence="2"/>
<evidence type="ECO:0000313" key="9">
    <source>
        <dbReference type="EMBL" id="NYJ36170.1"/>
    </source>
</evidence>
<dbReference type="SUPFAM" id="SSF53056">
    <property type="entry name" value="beta-carbonic anhydrase, cab"/>
    <property type="match status" value="1"/>
</dbReference>
<protein>
    <recommendedName>
        <fullName evidence="2">carbonic anhydrase</fullName>
        <ecNumber evidence="2">4.2.1.1</ecNumber>
    </recommendedName>
</protein>
<keyword evidence="8" id="KW-0732">Signal</keyword>
<dbReference type="PANTHER" id="PTHR11002">
    <property type="entry name" value="CARBONIC ANHYDRASE"/>
    <property type="match status" value="1"/>
</dbReference>
<evidence type="ECO:0000256" key="3">
    <source>
        <dbReference type="ARBA" id="ARBA00022833"/>
    </source>
</evidence>
<dbReference type="InterPro" id="IPR001765">
    <property type="entry name" value="Carbonic_anhydrase"/>
</dbReference>
<organism evidence="9 10">
    <name type="scientific">Nocardiopsis aegyptia</name>
    <dbReference type="NCBI Taxonomy" id="220378"/>
    <lineage>
        <taxon>Bacteria</taxon>
        <taxon>Bacillati</taxon>
        <taxon>Actinomycetota</taxon>
        <taxon>Actinomycetes</taxon>
        <taxon>Streptosporangiales</taxon>
        <taxon>Nocardiopsidaceae</taxon>
        <taxon>Nocardiopsis</taxon>
    </lineage>
</organism>
<dbReference type="GO" id="GO:0004089">
    <property type="term" value="F:carbonate dehydratase activity"/>
    <property type="evidence" value="ECO:0007669"/>
    <property type="project" value="UniProtKB-EC"/>
</dbReference>
<dbReference type="InterPro" id="IPR036874">
    <property type="entry name" value="Carbonic_anhydrase_sf"/>
</dbReference>
<reference evidence="9 10" key="1">
    <citation type="submission" date="2020-07" db="EMBL/GenBank/DDBJ databases">
        <title>Sequencing the genomes of 1000 actinobacteria strains.</title>
        <authorList>
            <person name="Klenk H.-P."/>
        </authorList>
    </citation>
    <scope>NUCLEOTIDE SEQUENCE [LARGE SCALE GENOMIC DNA]</scope>
    <source>
        <strain evidence="9 10">DSM 44442</strain>
    </source>
</reference>
<feature type="chain" id="PRO_5030989423" description="carbonic anhydrase" evidence="8">
    <location>
        <begin position="32"/>
        <end position="231"/>
    </location>
</feature>
<evidence type="ECO:0000256" key="2">
    <source>
        <dbReference type="ARBA" id="ARBA00012925"/>
    </source>
</evidence>
<comment type="caution">
    <text evidence="9">The sequence shown here is derived from an EMBL/GenBank/DDBJ whole genome shotgun (WGS) entry which is preliminary data.</text>
</comment>
<feature type="binding site" evidence="7">
    <location>
        <position position="87"/>
    </location>
    <ligand>
        <name>Zn(2+)</name>
        <dbReference type="ChEBI" id="CHEBI:29105"/>
    </ligand>
</feature>